<dbReference type="InterPro" id="IPR000566">
    <property type="entry name" value="Lipocln_cytosolic_FA-bd_dom"/>
</dbReference>
<name>A0AAE1EBJ2_9GAST</name>
<accession>A0AAE1EBJ2</accession>
<dbReference type="InterPro" id="IPR012674">
    <property type="entry name" value="Calycin"/>
</dbReference>
<evidence type="ECO:0000256" key="2">
    <source>
        <dbReference type="ARBA" id="ARBA00023121"/>
    </source>
</evidence>
<reference evidence="5" key="1">
    <citation type="journal article" date="2023" name="G3 (Bethesda)">
        <title>A reference genome for the long-term kleptoplast-retaining sea slug Elysia crispata morphotype clarki.</title>
        <authorList>
            <person name="Eastman K.E."/>
            <person name="Pendleton A.L."/>
            <person name="Shaikh M.A."/>
            <person name="Suttiyut T."/>
            <person name="Ogas R."/>
            <person name="Tomko P."/>
            <person name="Gavelis G."/>
            <person name="Widhalm J.R."/>
            <person name="Wisecaver J.H."/>
        </authorList>
    </citation>
    <scope>NUCLEOTIDE SEQUENCE</scope>
    <source>
        <strain evidence="5">ECLA1</strain>
    </source>
</reference>
<evidence type="ECO:0000313" key="5">
    <source>
        <dbReference type="EMBL" id="KAK3801436.1"/>
    </source>
</evidence>
<dbReference type="CDD" id="cd00742">
    <property type="entry name" value="FABP"/>
    <property type="match status" value="1"/>
</dbReference>
<dbReference type="PANTHER" id="PTHR11955">
    <property type="entry name" value="FATTY ACID BINDING PROTEIN"/>
    <property type="match status" value="1"/>
</dbReference>
<evidence type="ECO:0000256" key="3">
    <source>
        <dbReference type="SAM" id="MobiDB-lite"/>
    </source>
</evidence>
<comment type="similarity">
    <text evidence="1">Belongs to the calycin superfamily. Fatty-acid binding protein (FABP) family.</text>
</comment>
<gene>
    <name evidence="5" type="ORF">RRG08_041791</name>
</gene>
<protein>
    <recommendedName>
        <fullName evidence="4">Lipocalin/cytosolic fatty-acid binding domain-containing protein</fullName>
    </recommendedName>
</protein>
<evidence type="ECO:0000256" key="1">
    <source>
        <dbReference type="ARBA" id="ARBA00008390"/>
    </source>
</evidence>
<proteinExistence type="inferred from homology"/>
<feature type="region of interest" description="Disordered" evidence="3">
    <location>
        <begin position="1"/>
        <end position="24"/>
    </location>
</feature>
<evidence type="ECO:0000259" key="4">
    <source>
        <dbReference type="Pfam" id="PF00061"/>
    </source>
</evidence>
<dbReference type="AlphaFoldDB" id="A0AAE1EBJ2"/>
<dbReference type="Proteomes" id="UP001283361">
    <property type="component" value="Unassembled WGS sequence"/>
</dbReference>
<dbReference type="GO" id="GO:0008289">
    <property type="term" value="F:lipid binding"/>
    <property type="evidence" value="ECO:0007669"/>
    <property type="project" value="UniProtKB-KW"/>
</dbReference>
<dbReference type="Gene3D" id="2.40.128.20">
    <property type="match status" value="1"/>
</dbReference>
<feature type="domain" description="Lipocalin/cytosolic fatty-acid binding" evidence="4">
    <location>
        <begin position="69"/>
        <end position="162"/>
    </location>
</feature>
<keyword evidence="6" id="KW-1185">Reference proteome</keyword>
<dbReference type="SUPFAM" id="SSF50814">
    <property type="entry name" value="Lipocalins"/>
    <property type="match status" value="1"/>
</dbReference>
<organism evidence="5 6">
    <name type="scientific">Elysia crispata</name>
    <name type="common">lettuce slug</name>
    <dbReference type="NCBI Taxonomy" id="231223"/>
    <lineage>
        <taxon>Eukaryota</taxon>
        <taxon>Metazoa</taxon>
        <taxon>Spiralia</taxon>
        <taxon>Lophotrochozoa</taxon>
        <taxon>Mollusca</taxon>
        <taxon>Gastropoda</taxon>
        <taxon>Heterobranchia</taxon>
        <taxon>Euthyneura</taxon>
        <taxon>Panpulmonata</taxon>
        <taxon>Sacoglossa</taxon>
        <taxon>Placobranchoidea</taxon>
        <taxon>Plakobranchidae</taxon>
        <taxon>Elysia</taxon>
    </lineage>
</organism>
<dbReference type="Pfam" id="PF00061">
    <property type="entry name" value="Lipocalin"/>
    <property type="match status" value="1"/>
</dbReference>
<sequence length="196" mass="22484">MTEPLNRDQNGLESDTCGPHSEDQHQLHGHQSCLDWSTRNNFYLRGIRTLSKFTMIEKLLDVKFKSEGEQGLEEYMSAQKVGFMLRKIAKNLTLYETLTKEGDTYTYSFESTFKNHKMVFKLGESFVDHGVDGRDMKTTFFVEGDALIATQENIKEGDVPSRIERRLRPDGKLEAKFISTPTDTTCIRVFAPVTKK</sequence>
<keyword evidence="2" id="KW-0446">Lipid-binding</keyword>
<evidence type="ECO:0000313" key="6">
    <source>
        <dbReference type="Proteomes" id="UP001283361"/>
    </source>
</evidence>
<dbReference type="EMBL" id="JAWDGP010000319">
    <property type="protein sequence ID" value="KAK3801436.1"/>
    <property type="molecule type" value="Genomic_DNA"/>
</dbReference>
<comment type="caution">
    <text evidence="5">The sequence shown here is derived from an EMBL/GenBank/DDBJ whole genome shotgun (WGS) entry which is preliminary data.</text>
</comment>
<dbReference type="InterPro" id="IPR031259">
    <property type="entry name" value="ILBP"/>
</dbReference>